<evidence type="ECO:0000313" key="3">
    <source>
        <dbReference type="Proteomes" id="UP000256650"/>
    </source>
</evidence>
<dbReference type="PANTHER" id="PTHR35531">
    <property type="entry name" value="INNER MEMBRANE PROTEIN YBCI-RELATED"/>
    <property type="match status" value="1"/>
</dbReference>
<dbReference type="RefSeq" id="WP_115552263.1">
    <property type="nucleotide sequence ID" value="NZ_CAOVYC010000020.1"/>
</dbReference>
<dbReference type="GO" id="GO:0016787">
    <property type="term" value="F:hydrolase activity"/>
    <property type="evidence" value="ECO:0007669"/>
    <property type="project" value="UniProtKB-KW"/>
</dbReference>
<dbReference type="Pfam" id="PF04307">
    <property type="entry name" value="YdjM"/>
    <property type="match status" value="1"/>
</dbReference>
<comment type="caution">
    <text evidence="2">The sequence shown here is derived from an EMBL/GenBank/DDBJ whole genome shotgun (WGS) entry which is preliminary data.</text>
</comment>
<feature type="transmembrane region" description="Helical" evidence="1">
    <location>
        <begin position="126"/>
        <end position="157"/>
    </location>
</feature>
<keyword evidence="1" id="KW-1133">Transmembrane helix</keyword>
<evidence type="ECO:0000256" key="1">
    <source>
        <dbReference type="SAM" id="Phobius"/>
    </source>
</evidence>
<dbReference type="OrthoDB" id="5459053at2"/>
<keyword evidence="3" id="KW-1185">Reference proteome</keyword>
<dbReference type="EMBL" id="NXLS01000012">
    <property type="protein sequence ID" value="RDU61688.1"/>
    <property type="molecule type" value="Genomic_DNA"/>
</dbReference>
<feature type="transmembrane region" description="Helical" evidence="1">
    <location>
        <begin position="77"/>
        <end position="97"/>
    </location>
</feature>
<reference evidence="2 3" key="1">
    <citation type="submission" date="2018-04" db="EMBL/GenBank/DDBJ databases">
        <title>Novel Campyloabacter and Helicobacter Species and Strains.</title>
        <authorList>
            <person name="Mannion A.J."/>
            <person name="Shen Z."/>
            <person name="Fox J.G."/>
        </authorList>
    </citation>
    <scope>NUCLEOTIDE SEQUENCE [LARGE SCALE GENOMIC DNA]</scope>
    <source>
        <strain evidence="2 3">MIT 99-5101</strain>
    </source>
</reference>
<keyword evidence="1" id="KW-0472">Membrane</keyword>
<evidence type="ECO:0000313" key="2">
    <source>
        <dbReference type="EMBL" id="RDU61688.1"/>
    </source>
</evidence>
<dbReference type="AlphaFoldDB" id="A0A3D8I989"/>
<sequence>MLGRTHISFGLGLGAGGIVCFNTMTNTPLNGTDLGILYGAVALGSLLPDIDEPSSLLGKKTLGVSNLIQSIFGHRGFTHSLCFVVLLGILLLLLGALDKNLWNEIPFVAEFAKAFGGIIQAQNIEIFGIGLLLGCIFHLIGDMMTLSGVPLLLPFTSRKFHITPNFMRFKTGGTPDKLITALSLGIFGYLNLELLGFSTNLKGYFPF</sequence>
<dbReference type="PANTHER" id="PTHR35531:SF1">
    <property type="entry name" value="INNER MEMBRANE PROTEIN YBCI-RELATED"/>
    <property type="match status" value="1"/>
</dbReference>
<dbReference type="InterPro" id="IPR007404">
    <property type="entry name" value="YdjM-like"/>
</dbReference>
<proteinExistence type="predicted"/>
<protein>
    <submittedName>
        <fullName evidence="2">Metal-dependent hydrolase</fullName>
    </submittedName>
</protein>
<dbReference type="Proteomes" id="UP000256650">
    <property type="component" value="Unassembled WGS sequence"/>
</dbReference>
<gene>
    <name evidence="2" type="ORF">CQA43_09005</name>
</gene>
<organism evidence="2 3">
    <name type="scientific">Helicobacter ganmani</name>
    <dbReference type="NCBI Taxonomy" id="60246"/>
    <lineage>
        <taxon>Bacteria</taxon>
        <taxon>Pseudomonadati</taxon>
        <taxon>Campylobacterota</taxon>
        <taxon>Epsilonproteobacteria</taxon>
        <taxon>Campylobacterales</taxon>
        <taxon>Helicobacteraceae</taxon>
        <taxon>Helicobacter</taxon>
    </lineage>
</organism>
<feature type="transmembrane region" description="Helical" evidence="1">
    <location>
        <begin position="178"/>
        <end position="197"/>
    </location>
</feature>
<name>A0A3D8I989_9HELI</name>
<keyword evidence="1" id="KW-0812">Transmembrane</keyword>
<keyword evidence="2" id="KW-0378">Hydrolase</keyword>
<accession>A0A3D8I989</accession>
<dbReference type="GeneID" id="82536417"/>